<evidence type="ECO:0000259" key="1">
    <source>
        <dbReference type="Pfam" id="PF14018"/>
    </source>
</evidence>
<dbReference type="STRING" id="1045774.SAMN05421872_113131"/>
<name>A0A1G6ZFM6_9ACTN</name>
<keyword evidence="3" id="KW-1185">Reference proteome</keyword>
<proteinExistence type="predicted"/>
<reference evidence="2 3" key="1">
    <citation type="submission" date="2016-10" db="EMBL/GenBank/DDBJ databases">
        <authorList>
            <person name="de Groot N.N."/>
        </authorList>
    </citation>
    <scope>NUCLEOTIDE SEQUENCE [LARGE SCALE GENOMIC DNA]</scope>
    <source>
        <strain evidence="2 3">CGMCC 4.6858</strain>
    </source>
</reference>
<feature type="domain" description="DUF4234" evidence="1">
    <location>
        <begin position="27"/>
        <end position="130"/>
    </location>
</feature>
<dbReference type="EMBL" id="FMZM01000013">
    <property type="protein sequence ID" value="SDE01484.1"/>
    <property type="molecule type" value="Genomic_DNA"/>
</dbReference>
<gene>
    <name evidence="2" type="ORF">SAMN05421872_113131</name>
</gene>
<accession>A0A1G6ZFM6</accession>
<protein>
    <recommendedName>
        <fullName evidence="1">DUF4234 domain-containing protein</fullName>
    </recommendedName>
</protein>
<dbReference type="Proteomes" id="UP000199034">
    <property type="component" value="Unassembled WGS sequence"/>
</dbReference>
<organism evidence="2 3">
    <name type="scientific">Nocardioides lianchengensis</name>
    <dbReference type="NCBI Taxonomy" id="1045774"/>
    <lineage>
        <taxon>Bacteria</taxon>
        <taxon>Bacillati</taxon>
        <taxon>Actinomycetota</taxon>
        <taxon>Actinomycetes</taxon>
        <taxon>Propionibacteriales</taxon>
        <taxon>Nocardioidaceae</taxon>
        <taxon>Nocardioides</taxon>
    </lineage>
</organism>
<dbReference type="Pfam" id="PF14018">
    <property type="entry name" value="DUF4234"/>
    <property type="match status" value="1"/>
</dbReference>
<dbReference type="AlphaFoldDB" id="A0A1G6ZFM6"/>
<sequence>MSDPQYAAPPPPPYGGVPTAGPVGKIRSTGVCILLFIVTFGIYGWFYYFKTHDEMKQHSGQGIGGAIALILAIFVGIVNPYLLSSEVGNLRKLRGQDPKVSGITGLWYFPGMFIIVGPIIWFVKTNGALNEYWESQGATA</sequence>
<evidence type="ECO:0000313" key="3">
    <source>
        <dbReference type="Proteomes" id="UP000199034"/>
    </source>
</evidence>
<dbReference type="InterPro" id="IPR025328">
    <property type="entry name" value="DUF4234"/>
</dbReference>
<evidence type="ECO:0000313" key="2">
    <source>
        <dbReference type="EMBL" id="SDE01484.1"/>
    </source>
</evidence>
<dbReference type="RefSeq" id="WP_211753124.1">
    <property type="nucleotide sequence ID" value="NZ_FMZM01000013.1"/>
</dbReference>